<dbReference type="Proteomes" id="UP001148299">
    <property type="component" value="Unassembled WGS sequence"/>
</dbReference>
<evidence type="ECO:0000256" key="1">
    <source>
        <dbReference type="SAM" id="MobiDB-lite"/>
    </source>
</evidence>
<sequence length="103" mass="11324">MNKLSQLDNQPAPGQGTRPIPSADDGLNVSNLASQTIRGEDGMLELLGYVETRLRILPGLIQVSRQSDTGALEEMRFNLQARLGRLETLLRELEGEVDMAFEG</sequence>
<reference evidence="2" key="1">
    <citation type="submission" date="2022-12" db="EMBL/GenBank/DDBJ databases">
        <authorList>
            <person name="Petersen C."/>
        </authorList>
    </citation>
    <scope>NUCLEOTIDE SEQUENCE</scope>
    <source>
        <strain evidence="2">IBT 35675</strain>
    </source>
</reference>
<gene>
    <name evidence="2" type="ORF">N7541_008324</name>
</gene>
<comment type="caution">
    <text evidence="2">The sequence shown here is derived from an EMBL/GenBank/DDBJ whole genome shotgun (WGS) entry which is preliminary data.</text>
</comment>
<name>A0A9W9QYW5_PENBR</name>
<reference evidence="2" key="2">
    <citation type="journal article" date="2023" name="IMA Fungus">
        <title>Comparative genomic study of the Penicillium genus elucidates a diverse pangenome and 15 lateral gene transfer events.</title>
        <authorList>
            <person name="Petersen C."/>
            <person name="Sorensen T."/>
            <person name="Nielsen M.R."/>
            <person name="Sondergaard T.E."/>
            <person name="Sorensen J.L."/>
            <person name="Fitzpatrick D.A."/>
            <person name="Frisvad J.C."/>
            <person name="Nielsen K.L."/>
        </authorList>
    </citation>
    <scope>NUCLEOTIDE SEQUENCE</scope>
    <source>
        <strain evidence="2">IBT 35675</strain>
    </source>
</reference>
<evidence type="ECO:0000313" key="2">
    <source>
        <dbReference type="EMBL" id="KAJ5350597.1"/>
    </source>
</evidence>
<keyword evidence="3" id="KW-1185">Reference proteome</keyword>
<evidence type="ECO:0000313" key="3">
    <source>
        <dbReference type="Proteomes" id="UP001148299"/>
    </source>
</evidence>
<feature type="region of interest" description="Disordered" evidence="1">
    <location>
        <begin position="1"/>
        <end position="27"/>
    </location>
</feature>
<dbReference type="AlphaFoldDB" id="A0A9W9QYW5"/>
<protein>
    <submittedName>
        <fullName evidence="2">Uncharacterized protein</fullName>
    </submittedName>
</protein>
<accession>A0A9W9QYW5</accession>
<organism evidence="2 3">
    <name type="scientific">Penicillium brevicompactum</name>
    <dbReference type="NCBI Taxonomy" id="5074"/>
    <lineage>
        <taxon>Eukaryota</taxon>
        <taxon>Fungi</taxon>
        <taxon>Dikarya</taxon>
        <taxon>Ascomycota</taxon>
        <taxon>Pezizomycotina</taxon>
        <taxon>Eurotiomycetes</taxon>
        <taxon>Eurotiomycetidae</taxon>
        <taxon>Eurotiales</taxon>
        <taxon>Aspergillaceae</taxon>
        <taxon>Penicillium</taxon>
    </lineage>
</organism>
<dbReference type="EMBL" id="JAPZBR010000006">
    <property type="protein sequence ID" value="KAJ5350597.1"/>
    <property type="molecule type" value="Genomic_DNA"/>
</dbReference>
<proteinExistence type="predicted"/>